<protein>
    <submittedName>
        <fullName evidence="2">Uncharacterized protein</fullName>
    </submittedName>
</protein>
<sequence>MESKAATDSDNLLLHCDNLNSATGIALQLSQEMKTASCLGASIILGTASSSQDIDQIVSTIAYQLVQHLGQSMDNAVEDAISADPMIFKKAPYDQIDQLLVNPLVHVLRNSVPGNRARVAFVVFSGPCDQIMDSDSTPALIYQALHSVSQLPNSGIKFHFLFSMSDSLPSDTDFTVPTDIPPHFTATHMPSIPGLFLVFIAALLFPSASVNLKRDNVKPGTYSDGNALLLYRSSHRDNSSLTR</sequence>
<dbReference type="EMBL" id="JAACJJ010000001">
    <property type="protein sequence ID" value="KAF5330513.1"/>
    <property type="molecule type" value="Genomic_DNA"/>
</dbReference>
<feature type="transmembrane region" description="Helical" evidence="1">
    <location>
        <begin position="192"/>
        <end position="212"/>
    </location>
</feature>
<gene>
    <name evidence="2" type="ORF">D9619_005211</name>
</gene>
<dbReference type="AlphaFoldDB" id="A0A8H5BWB6"/>
<proteinExistence type="predicted"/>
<organism evidence="2 3">
    <name type="scientific">Psilocybe cf. subviscida</name>
    <dbReference type="NCBI Taxonomy" id="2480587"/>
    <lineage>
        <taxon>Eukaryota</taxon>
        <taxon>Fungi</taxon>
        <taxon>Dikarya</taxon>
        <taxon>Basidiomycota</taxon>
        <taxon>Agaricomycotina</taxon>
        <taxon>Agaricomycetes</taxon>
        <taxon>Agaricomycetidae</taxon>
        <taxon>Agaricales</taxon>
        <taxon>Agaricineae</taxon>
        <taxon>Strophariaceae</taxon>
        <taxon>Psilocybe</taxon>
    </lineage>
</organism>
<evidence type="ECO:0000313" key="3">
    <source>
        <dbReference type="Proteomes" id="UP000567179"/>
    </source>
</evidence>
<keyword evidence="1" id="KW-1133">Transmembrane helix</keyword>
<keyword evidence="1" id="KW-0472">Membrane</keyword>
<keyword evidence="1" id="KW-0812">Transmembrane</keyword>
<comment type="caution">
    <text evidence="2">The sequence shown here is derived from an EMBL/GenBank/DDBJ whole genome shotgun (WGS) entry which is preliminary data.</text>
</comment>
<evidence type="ECO:0000256" key="1">
    <source>
        <dbReference type="SAM" id="Phobius"/>
    </source>
</evidence>
<name>A0A8H5BWB6_9AGAR</name>
<keyword evidence="3" id="KW-1185">Reference proteome</keyword>
<accession>A0A8H5BWB6</accession>
<evidence type="ECO:0000313" key="2">
    <source>
        <dbReference type="EMBL" id="KAF5330513.1"/>
    </source>
</evidence>
<reference evidence="2 3" key="1">
    <citation type="journal article" date="2020" name="ISME J.">
        <title>Uncovering the hidden diversity of litter-decomposition mechanisms in mushroom-forming fungi.</title>
        <authorList>
            <person name="Floudas D."/>
            <person name="Bentzer J."/>
            <person name="Ahren D."/>
            <person name="Johansson T."/>
            <person name="Persson P."/>
            <person name="Tunlid A."/>
        </authorList>
    </citation>
    <scope>NUCLEOTIDE SEQUENCE [LARGE SCALE GENOMIC DNA]</scope>
    <source>
        <strain evidence="2 3">CBS 101986</strain>
    </source>
</reference>
<dbReference type="Proteomes" id="UP000567179">
    <property type="component" value="Unassembled WGS sequence"/>
</dbReference>